<dbReference type="OrthoDB" id="252570at2"/>
<name>A0A0J1BCC5_RHOIS</name>
<feature type="signal peptide" evidence="1">
    <location>
        <begin position="1"/>
        <end position="25"/>
    </location>
</feature>
<keyword evidence="3" id="KW-1185">Reference proteome</keyword>
<dbReference type="RefSeq" id="WP_047815148.1">
    <property type="nucleotide sequence ID" value="NZ_LECT01000029.1"/>
</dbReference>
<sequence length="358" mass="39055">MNFLQTRVTSYTVAFALAWLATDIAAEENAQALSFDLPPTAVARPVDLSNRMTPTAQAGESMQIELHLSSMVSGTKLPTIDRWMVQVVPRAASWRVLDYSPRTETGTDYATPIQVKRSDESTRSIGIAADGGYGHLASAHLGADNGDKQSEAIQFDKHAPLHAVSAAGTIERGRGVYYKLRWTSQQILEGEKSFQVAFDVPPGFRAGMLDVVVMAYGKPAKTNPISGVWAEMPLLETSSSSTMLGKAHFTVAVHREGDDAAWSLARQLASAEVRLRQAASGYRADTPIRSLPTLIRHMAAKIDVDSVDIHGDWADRLIAGQADPYIDPVIRKLPTDLRVVALDYNDSRRALLALSEKR</sequence>
<accession>A0A0J1BCC5</accession>
<keyword evidence="1" id="KW-0732">Signal</keyword>
<keyword evidence="2" id="KW-0472">Membrane</keyword>
<gene>
    <name evidence="2" type="ORF">RISK_003747</name>
</gene>
<dbReference type="EMBL" id="LECT01000029">
    <property type="protein sequence ID" value="KLU04161.1"/>
    <property type="molecule type" value="Genomic_DNA"/>
</dbReference>
<reference evidence="2" key="1">
    <citation type="submission" date="2015-05" db="EMBL/GenBank/DDBJ databases">
        <title>Permanent draft genome of Rhodopirellula islandicus K833.</title>
        <authorList>
            <person name="Kizina J."/>
            <person name="Richter M."/>
            <person name="Glockner F.O."/>
            <person name="Harder J."/>
        </authorList>
    </citation>
    <scope>NUCLEOTIDE SEQUENCE [LARGE SCALE GENOMIC DNA]</scope>
    <source>
        <strain evidence="2">K833</strain>
    </source>
</reference>
<protein>
    <submittedName>
        <fullName evidence="2">Transmembrane region and signal peptide protein</fullName>
    </submittedName>
</protein>
<dbReference type="Proteomes" id="UP000036367">
    <property type="component" value="Unassembled WGS sequence"/>
</dbReference>
<proteinExistence type="predicted"/>
<evidence type="ECO:0000313" key="3">
    <source>
        <dbReference type="Proteomes" id="UP000036367"/>
    </source>
</evidence>
<organism evidence="2 3">
    <name type="scientific">Rhodopirellula islandica</name>
    <dbReference type="NCBI Taxonomy" id="595434"/>
    <lineage>
        <taxon>Bacteria</taxon>
        <taxon>Pseudomonadati</taxon>
        <taxon>Planctomycetota</taxon>
        <taxon>Planctomycetia</taxon>
        <taxon>Pirellulales</taxon>
        <taxon>Pirellulaceae</taxon>
        <taxon>Rhodopirellula</taxon>
    </lineage>
</organism>
<comment type="caution">
    <text evidence="2">The sequence shown here is derived from an EMBL/GenBank/DDBJ whole genome shotgun (WGS) entry which is preliminary data.</text>
</comment>
<dbReference type="PATRIC" id="fig|595434.4.peg.3559"/>
<evidence type="ECO:0000256" key="1">
    <source>
        <dbReference type="SAM" id="SignalP"/>
    </source>
</evidence>
<dbReference type="AlphaFoldDB" id="A0A0J1BCC5"/>
<keyword evidence="2" id="KW-0812">Transmembrane</keyword>
<feature type="chain" id="PRO_5005247901" evidence="1">
    <location>
        <begin position="26"/>
        <end position="358"/>
    </location>
</feature>
<evidence type="ECO:0000313" key="2">
    <source>
        <dbReference type="EMBL" id="KLU04161.1"/>
    </source>
</evidence>
<dbReference type="STRING" id="595434.RISK_003747"/>